<keyword evidence="1" id="KW-0472">Membrane</keyword>
<proteinExistence type="predicted"/>
<keyword evidence="1" id="KW-1133">Transmembrane helix</keyword>
<comment type="caution">
    <text evidence="2">The sequence shown here is derived from an EMBL/GenBank/DDBJ whole genome shotgun (WGS) entry which is preliminary data.</text>
</comment>
<organism evidence="2 3">
    <name type="scientific">Dictyobacter formicarum</name>
    <dbReference type="NCBI Taxonomy" id="2778368"/>
    <lineage>
        <taxon>Bacteria</taxon>
        <taxon>Bacillati</taxon>
        <taxon>Chloroflexota</taxon>
        <taxon>Ktedonobacteria</taxon>
        <taxon>Ktedonobacterales</taxon>
        <taxon>Dictyobacteraceae</taxon>
        <taxon>Dictyobacter</taxon>
    </lineage>
</organism>
<dbReference type="RefSeq" id="WP_201363556.1">
    <property type="nucleotide sequence ID" value="NZ_BNJJ01000010.1"/>
</dbReference>
<evidence type="ECO:0000313" key="3">
    <source>
        <dbReference type="Proteomes" id="UP000635565"/>
    </source>
</evidence>
<feature type="transmembrane region" description="Helical" evidence="1">
    <location>
        <begin position="159"/>
        <end position="183"/>
    </location>
</feature>
<reference evidence="2 3" key="1">
    <citation type="journal article" date="2021" name="Int. J. Syst. Evol. Microbiol.">
        <title>Reticulibacter mediterranei gen. nov., sp. nov., within the new family Reticulibacteraceae fam. nov., and Ktedonospora formicarum gen. nov., sp. nov., Ktedonobacter robiniae sp. nov., Dictyobacter formicarum sp. nov. and Dictyobacter arantiisoli sp. nov., belonging to the class Ktedonobacteria.</title>
        <authorList>
            <person name="Yabe S."/>
            <person name="Zheng Y."/>
            <person name="Wang C.M."/>
            <person name="Sakai Y."/>
            <person name="Abe K."/>
            <person name="Yokota A."/>
            <person name="Donadio S."/>
            <person name="Cavaletti L."/>
            <person name="Monciardini P."/>
        </authorList>
    </citation>
    <scope>NUCLEOTIDE SEQUENCE [LARGE SCALE GENOMIC DNA]</scope>
    <source>
        <strain evidence="2 3">SOSP1-9</strain>
    </source>
</reference>
<protein>
    <recommendedName>
        <fullName evidence="4">DUF4386 domain-containing protein</fullName>
    </recommendedName>
</protein>
<gene>
    <name evidence="2" type="ORF">KSZ_39330</name>
</gene>
<sequence length="230" mass="24344">MSTRLFRILVALCGLLGVIALMVSFSINPAPPAGASIRQIVVWGRAHENLILAGSWLQGFGSLLEMIFIIALVHLANATQRLRGLITIAAAIIIASVSLVEVSFYISAIEGGVGGDLEALAVSLNLIKAIQHAYVIAPAPALLLSLGLVMYISRRFSHVFSYLALLLGVTMSILGLIGTFIPLQTVIDSVLSAQEVWFAAVAVALIVGARKTSTTQPSREQSQLTAQVLS</sequence>
<keyword evidence="1" id="KW-0812">Transmembrane</keyword>
<dbReference type="Proteomes" id="UP000635565">
    <property type="component" value="Unassembled WGS sequence"/>
</dbReference>
<evidence type="ECO:0000313" key="2">
    <source>
        <dbReference type="EMBL" id="GHO85927.1"/>
    </source>
</evidence>
<feature type="transmembrane region" description="Helical" evidence="1">
    <location>
        <begin position="189"/>
        <end position="209"/>
    </location>
</feature>
<feature type="transmembrane region" description="Helical" evidence="1">
    <location>
        <begin position="85"/>
        <end position="109"/>
    </location>
</feature>
<keyword evidence="3" id="KW-1185">Reference proteome</keyword>
<feature type="transmembrane region" description="Helical" evidence="1">
    <location>
        <begin position="51"/>
        <end position="73"/>
    </location>
</feature>
<evidence type="ECO:0000256" key="1">
    <source>
        <dbReference type="SAM" id="Phobius"/>
    </source>
</evidence>
<accession>A0ABQ3VJ51</accession>
<dbReference type="EMBL" id="BNJJ01000010">
    <property type="protein sequence ID" value="GHO85927.1"/>
    <property type="molecule type" value="Genomic_DNA"/>
</dbReference>
<name>A0ABQ3VJ51_9CHLR</name>
<evidence type="ECO:0008006" key="4">
    <source>
        <dbReference type="Google" id="ProtNLM"/>
    </source>
</evidence>
<feature type="transmembrane region" description="Helical" evidence="1">
    <location>
        <begin position="129"/>
        <end position="152"/>
    </location>
</feature>